<feature type="region of interest" description="Disordered" evidence="16">
    <location>
        <begin position="440"/>
        <end position="473"/>
    </location>
</feature>
<keyword evidence="3 15" id="KW-0245">EGF-like domain</keyword>
<evidence type="ECO:0000256" key="11">
    <source>
        <dbReference type="ARBA" id="ARBA00023136"/>
    </source>
</evidence>
<evidence type="ECO:0000256" key="13">
    <source>
        <dbReference type="ARBA" id="ARBA00045242"/>
    </source>
</evidence>
<organism evidence="21 22">
    <name type="scientific">Salarias fasciatus</name>
    <name type="common">Jewelled blenny</name>
    <name type="synonym">Blennius fasciatus</name>
    <dbReference type="NCBI Taxonomy" id="181472"/>
    <lineage>
        <taxon>Eukaryota</taxon>
        <taxon>Metazoa</taxon>
        <taxon>Chordata</taxon>
        <taxon>Craniata</taxon>
        <taxon>Vertebrata</taxon>
        <taxon>Euteleostomi</taxon>
        <taxon>Actinopterygii</taxon>
        <taxon>Neopterygii</taxon>
        <taxon>Teleostei</taxon>
        <taxon>Neoteleostei</taxon>
        <taxon>Acanthomorphata</taxon>
        <taxon>Ovalentaria</taxon>
        <taxon>Blenniimorphae</taxon>
        <taxon>Blenniiformes</taxon>
        <taxon>Blennioidei</taxon>
        <taxon>Blenniidae</taxon>
        <taxon>Salariinae</taxon>
        <taxon>Salarias</taxon>
    </lineage>
</organism>
<dbReference type="SMART" id="SM00034">
    <property type="entry name" value="CLECT"/>
    <property type="match status" value="1"/>
</dbReference>
<dbReference type="GO" id="GO:0004888">
    <property type="term" value="F:transmembrane signaling receptor activity"/>
    <property type="evidence" value="ECO:0007669"/>
    <property type="project" value="InterPro"/>
</dbReference>
<evidence type="ECO:0000256" key="3">
    <source>
        <dbReference type="ARBA" id="ARBA00022536"/>
    </source>
</evidence>
<evidence type="ECO:0000256" key="12">
    <source>
        <dbReference type="ARBA" id="ARBA00023157"/>
    </source>
</evidence>
<dbReference type="OMA" id="CMCETGY"/>
<keyword evidence="6 18" id="KW-0732">Signal</keyword>
<dbReference type="Gene3D" id="2.10.25.10">
    <property type="entry name" value="Laminin"/>
    <property type="match status" value="5"/>
</dbReference>
<dbReference type="PROSITE" id="PS50026">
    <property type="entry name" value="EGF_3"/>
    <property type="match status" value="2"/>
</dbReference>
<keyword evidence="5 17" id="KW-0812">Transmembrane</keyword>
<comment type="subcellular location">
    <subcellularLocation>
        <location evidence="1">Membrane</location>
        <topology evidence="1">Single-pass type I membrane protein</topology>
    </subcellularLocation>
</comment>
<dbReference type="InterPro" id="IPR049883">
    <property type="entry name" value="NOTCH1_EGF-like"/>
</dbReference>
<feature type="domain" description="EGF-like" evidence="19">
    <location>
        <begin position="321"/>
        <end position="360"/>
    </location>
</feature>
<name>A0A672HQ40_SALFA</name>
<evidence type="ECO:0000256" key="4">
    <source>
        <dbReference type="ARBA" id="ARBA00022553"/>
    </source>
</evidence>
<dbReference type="InterPro" id="IPR000152">
    <property type="entry name" value="EGF-type_Asp/Asn_hydroxyl_site"/>
</dbReference>
<feature type="compositionally biased region" description="Low complexity" evidence="16">
    <location>
        <begin position="453"/>
        <end position="473"/>
    </location>
</feature>
<feature type="domain" description="EGF-like" evidence="19">
    <location>
        <begin position="399"/>
        <end position="436"/>
    </location>
</feature>
<dbReference type="CDD" id="cd00054">
    <property type="entry name" value="EGF_CA"/>
    <property type="match status" value="1"/>
</dbReference>
<dbReference type="PROSITE" id="PS50041">
    <property type="entry name" value="C_TYPE_LECTIN_2"/>
    <property type="match status" value="1"/>
</dbReference>
<dbReference type="PROSITE" id="PS01186">
    <property type="entry name" value="EGF_2"/>
    <property type="match status" value="2"/>
</dbReference>
<dbReference type="InterPro" id="IPR001304">
    <property type="entry name" value="C-type_lectin-like"/>
</dbReference>
<dbReference type="InterPro" id="IPR009030">
    <property type="entry name" value="Growth_fac_rcpt_cys_sf"/>
</dbReference>
<evidence type="ECO:0000256" key="15">
    <source>
        <dbReference type="PROSITE-ProRule" id="PRU00076"/>
    </source>
</evidence>
<dbReference type="PROSITE" id="PS01187">
    <property type="entry name" value="EGF_CA"/>
    <property type="match status" value="2"/>
</dbReference>
<evidence type="ECO:0000256" key="17">
    <source>
        <dbReference type="SAM" id="Phobius"/>
    </source>
</evidence>
<evidence type="ECO:0000256" key="16">
    <source>
        <dbReference type="SAM" id="MobiDB-lite"/>
    </source>
</evidence>
<evidence type="ECO:0000259" key="20">
    <source>
        <dbReference type="PROSITE" id="PS50041"/>
    </source>
</evidence>
<evidence type="ECO:0000256" key="10">
    <source>
        <dbReference type="ARBA" id="ARBA00022989"/>
    </source>
</evidence>
<accession>A0A672HQ40</accession>
<protein>
    <recommendedName>
        <fullName evidence="2">Thrombomodulin</fullName>
    </recommendedName>
</protein>
<dbReference type="Proteomes" id="UP000472267">
    <property type="component" value="Chromosome 15"/>
</dbReference>
<dbReference type="Pfam" id="PF07645">
    <property type="entry name" value="EGF_CA"/>
    <property type="match status" value="1"/>
</dbReference>
<dbReference type="InterPro" id="IPR000742">
    <property type="entry name" value="EGF"/>
</dbReference>
<dbReference type="PANTHER" id="PTHR14789">
    <property type="entry name" value="CHONDROLECTIN VARIANT CHODLFDELTAE"/>
    <property type="match status" value="1"/>
</dbReference>
<evidence type="ECO:0000256" key="2">
    <source>
        <dbReference type="ARBA" id="ARBA00019822"/>
    </source>
</evidence>
<evidence type="ECO:0000259" key="19">
    <source>
        <dbReference type="PROSITE" id="PS50026"/>
    </source>
</evidence>
<dbReference type="InterPro" id="IPR015149">
    <property type="entry name" value="Tme5_EGF-like"/>
</dbReference>
<dbReference type="Ensembl" id="ENSSFAT00005032270.1">
    <property type="protein sequence ID" value="ENSSFAP00005031142.1"/>
    <property type="gene ID" value="ENSSFAG00005015810.1"/>
</dbReference>
<reference evidence="21" key="1">
    <citation type="submission" date="2019-06" db="EMBL/GenBank/DDBJ databases">
        <authorList>
            <consortium name="Wellcome Sanger Institute Data Sharing"/>
        </authorList>
    </citation>
    <scope>NUCLEOTIDE SEQUENCE [LARGE SCALE GENOMIC DNA]</scope>
</reference>
<dbReference type="PANTHER" id="PTHR14789:SF9">
    <property type="entry name" value="THROMBOMODULIN"/>
    <property type="match status" value="1"/>
</dbReference>
<dbReference type="InParanoid" id="A0A672HQ40"/>
<dbReference type="InterPro" id="IPR001881">
    <property type="entry name" value="EGF-like_Ca-bd_dom"/>
</dbReference>
<evidence type="ECO:0000256" key="6">
    <source>
        <dbReference type="ARBA" id="ARBA00022729"/>
    </source>
</evidence>
<dbReference type="GO" id="GO:0016020">
    <property type="term" value="C:membrane"/>
    <property type="evidence" value="ECO:0007669"/>
    <property type="project" value="UniProtKB-SubCell"/>
</dbReference>
<dbReference type="InterPro" id="IPR016187">
    <property type="entry name" value="CTDL_fold"/>
</dbReference>
<dbReference type="SMART" id="SM00179">
    <property type="entry name" value="EGF_CA"/>
    <property type="match status" value="3"/>
</dbReference>
<keyword evidence="4" id="KW-0597">Phosphoprotein</keyword>
<evidence type="ECO:0000256" key="7">
    <source>
        <dbReference type="ARBA" id="ARBA00022734"/>
    </source>
</evidence>
<feature type="transmembrane region" description="Helical" evidence="17">
    <location>
        <begin position="482"/>
        <end position="504"/>
    </location>
</feature>
<keyword evidence="8" id="KW-0677">Repeat</keyword>
<dbReference type="SMART" id="SM00181">
    <property type="entry name" value="EGF"/>
    <property type="match status" value="5"/>
</dbReference>
<keyword evidence="9" id="KW-0654">Proteoglycan</keyword>
<feature type="signal peptide" evidence="18">
    <location>
        <begin position="1"/>
        <end position="21"/>
    </location>
</feature>
<evidence type="ECO:0000256" key="1">
    <source>
        <dbReference type="ARBA" id="ARBA00004479"/>
    </source>
</evidence>
<feature type="domain" description="C-type lectin" evidence="20">
    <location>
        <begin position="30"/>
        <end position="147"/>
    </location>
</feature>
<dbReference type="Pfam" id="PF12662">
    <property type="entry name" value="cEGF"/>
    <property type="match status" value="2"/>
</dbReference>
<feature type="chain" id="PRO_5025344907" description="Thrombomodulin" evidence="18">
    <location>
        <begin position="22"/>
        <end position="528"/>
    </location>
</feature>
<keyword evidence="7" id="KW-0430">Lectin</keyword>
<keyword evidence="12" id="KW-1015">Disulfide bond</keyword>
<sequence length="528" mass="57585">MKDVSGPFAFLLVFLVGRACCAGPSSGYCIDSQCFTVFRQPSSFRAAQDACADRGGHLMTVRSSVSHDILFILLANLTENFWIGLHLLAGCPDSPDALRGFQWVTKDAESDFSNWPPSFDSGCSAPRCVTVSQQSDFKWTQEPCAQKAAGFLCEHAFSNQCARLALLPGESATYTTPLGFGGEDLLSLMPGSTAVRMPSETKYVCFSEQWLQAPWTCEISEGGCEYKCAVDPSNTPSCYCPPGQSLNPDNLVTCEDQVTDDPCVALRCAQVCYEEEAGRYACTCDHGFQLAEDGRTCVDFNDCRDERQCPGDNFIGELCVDTDECAQAPCEHECVNTHGSYECACFPGYRVSPESPDKCELYCGKPECPAECDPNDRFQCYCPGGYISEERGHDVFCIDMDECSFFFCDQGCVNTYGSYQCSCNPGYTLVDGFKCVRSDDEDADGGPEGSGMTTDPIITPTPRVVVPQPGPTRRPSGVSTGALVGIIACTALFVVLLVFAVYHLPLTDQLTHRSSPSDRLQRTATFYF</sequence>
<evidence type="ECO:0000313" key="22">
    <source>
        <dbReference type="Proteomes" id="UP000472267"/>
    </source>
</evidence>
<dbReference type="PROSITE" id="PS00010">
    <property type="entry name" value="ASX_HYDROXYL"/>
    <property type="match status" value="2"/>
</dbReference>
<keyword evidence="9" id="KW-0325">Glycoprotein</keyword>
<keyword evidence="10 17" id="KW-1133">Transmembrane helix</keyword>
<evidence type="ECO:0000256" key="18">
    <source>
        <dbReference type="SAM" id="SignalP"/>
    </source>
</evidence>
<dbReference type="GO" id="GO:0005509">
    <property type="term" value="F:calcium ion binding"/>
    <property type="evidence" value="ECO:0007669"/>
    <property type="project" value="InterPro"/>
</dbReference>
<comment type="subunit">
    <text evidence="14">Interacts with ITGAL, ITGAM and ITGB2. Interacts with thrombin/F2; this interaction switches the specificity of thrombin from a procoagulant to an anticoagulant and antifibrinolytic protease. Interacts with ANGP1 and ANGP2; these interactions significantly inhibit the generation of activated PC and TAFIa/CPB2 by the thrombin/thrombomodulin complex. Interacts with PF4; this interaction enhances generation of activated protein C. Interacts with HMGB1; this interaction inhibits HMGB1 inflammatory activity.</text>
</comment>
<dbReference type="SUPFAM" id="SSF57184">
    <property type="entry name" value="Growth factor receptor domain"/>
    <property type="match status" value="1"/>
</dbReference>
<dbReference type="AlphaFoldDB" id="A0A672HQ40"/>
<dbReference type="Gene3D" id="3.10.100.10">
    <property type="entry name" value="Mannose-Binding Protein A, subunit A"/>
    <property type="match status" value="1"/>
</dbReference>
<evidence type="ECO:0000256" key="9">
    <source>
        <dbReference type="ARBA" id="ARBA00022974"/>
    </source>
</evidence>
<dbReference type="Pfam" id="PF00059">
    <property type="entry name" value="Lectin_C"/>
    <property type="match status" value="1"/>
</dbReference>
<evidence type="ECO:0000313" key="21">
    <source>
        <dbReference type="Ensembl" id="ENSSFAP00005031142.1"/>
    </source>
</evidence>
<dbReference type="InterPro" id="IPR018097">
    <property type="entry name" value="EGF_Ca-bd_CS"/>
</dbReference>
<evidence type="ECO:0000256" key="14">
    <source>
        <dbReference type="ARBA" id="ARBA00046453"/>
    </source>
</evidence>
<dbReference type="InterPro" id="IPR051505">
    <property type="entry name" value="C-type_lectin_domain"/>
</dbReference>
<evidence type="ECO:0000256" key="8">
    <source>
        <dbReference type="ARBA" id="ARBA00022737"/>
    </source>
</evidence>
<keyword evidence="22" id="KW-1185">Reference proteome</keyword>
<dbReference type="PIRSF" id="PIRSF001775">
    <property type="entry name" value="CD93/CD141"/>
    <property type="match status" value="1"/>
</dbReference>
<reference evidence="21" key="2">
    <citation type="submission" date="2025-08" db="UniProtKB">
        <authorList>
            <consortium name="Ensembl"/>
        </authorList>
    </citation>
    <scope>IDENTIFICATION</scope>
</reference>
<dbReference type="GO" id="GO:0030246">
    <property type="term" value="F:carbohydrate binding"/>
    <property type="evidence" value="ECO:0007669"/>
    <property type="project" value="UniProtKB-KW"/>
</dbReference>
<reference evidence="21" key="3">
    <citation type="submission" date="2025-09" db="UniProtKB">
        <authorList>
            <consortium name="Ensembl"/>
        </authorList>
    </citation>
    <scope>IDENTIFICATION</scope>
</reference>
<evidence type="ECO:0000256" key="5">
    <source>
        <dbReference type="ARBA" id="ARBA00022692"/>
    </source>
</evidence>
<dbReference type="SUPFAM" id="SSF56436">
    <property type="entry name" value="C-type lectin-like"/>
    <property type="match status" value="1"/>
</dbReference>
<dbReference type="InterPro" id="IPR026823">
    <property type="entry name" value="cEGF"/>
</dbReference>
<dbReference type="InterPro" id="IPR016186">
    <property type="entry name" value="C-type_lectin-like/link_sf"/>
</dbReference>
<dbReference type="Pfam" id="PF09064">
    <property type="entry name" value="EGF_Tme5"/>
    <property type="match status" value="1"/>
</dbReference>
<keyword evidence="11 17" id="KW-0472">Membrane</keyword>
<gene>
    <name evidence="21" type="primary">LOC115402336</name>
</gene>
<proteinExistence type="predicted"/>
<dbReference type="SUPFAM" id="SSF57196">
    <property type="entry name" value="EGF/Laminin"/>
    <property type="match status" value="1"/>
</dbReference>
<comment type="caution">
    <text evidence="15">Lacks conserved residue(s) required for the propagation of feature annotation.</text>
</comment>
<comment type="function">
    <text evidence="13">Endothelial cell receptor that plays a critical role in regulating several physiological processes including hemostasis, coagulation, fibrinolysis, inflammation, and angiogenesis. Acts as a cofactor for thrombin activation of protein C/PROC on the surface of vascular endothelial cells leading to initiation of the activated protein C anticoagulant pathway. Also accelerates the activation of the plasma carboxypeptidase B2/CPB2, which catalyzes removal of C-terminal basic amino acids from its substrates including kinins or anaphylatoxins leading to fibrinolysis inhibition. Plays critical protective roles in changing the cleavage specificity of protease-activated receptor 1/PAR1, inhibiting endothelial cell permeability and inflammation. Suppresses inflammation distinctly from its anticoagulant cofactor activity by sequestering HMGB1 thereby preventing it from engaging cellular receptors such as RAGE and contributing to the inflammatory response.</text>
</comment>